<keyword evidence="3" id="KW-1185">Reference proteome</keyword>
<keyword evidence="1" id="KW-1133">Transmembrane helix</keyword>
<evidence type="ECO:0000313" key="2">
    <source>
        <dbReference type="EMBL" id="OHT15704.1"/>
    </source>
</evidence>
<dbReference type="GeneID" id="94832203"/>
<organism evidence="2 3">
    <name type="scientific">Tritrichomonas foetus</name>
    <dbReference type="NCBI Taxonomy" id="1144522"/>
    <lineage>
        <taxon>Eukaryota</taxon>
        <taxon>Metamonada</taxon>
        <taxon>Parabasalia</taxon>
        <taxon>Tritrichomonadida</taxon>
        <taxon>Tritrichomonadidae</taxon>
        <taxon>Tritrichomonas</taxon>
    </lineage>
</organism>
<dbReference type="OrthoDB" id="413746at2759"/>
<dbReference type="EMBL" id="MLAK01000197">
    <property type="protein sequence ID" value="OHT15704.1"/>
    <property type="molecule type" value="Genomic_DNA"/>
</dbReference>
<keyword evidence="1" id="KW-0812">Transmembrane</keyword>
<keyword evidence="1" id="KW-0472">Membrane</keyword>
<dbReference type="RefSeq" id="XP_068368840.1">
    <property type="nucleotide sequence ID" value="XM_068497499.1"/>
</dbReference>
<accession>A0A1J4KXU0</accession>
<proteinExistence type="predicted"/>
<feature type="transmembrane region" description="Helical" evidence="1">
    <location>
        <begin position="6"/>
        <end position="24"/>
    </location>
</feature>
<gene>
    <name evidence="2" type="ORF">TRFO_13866</name>
</gene>
<evidence type="ECO:0000256" key="1">
    <source>
        <dbReference type="SAM" id="Phobius"/>
    </source>
</evidence>
<dbReference type="AlphaFoldDB" id="A0A1J4KXU0"/>
<evidence type="ECO:0000313" key="3">
    <source>
        <dbReference type="Proteomes" id="UP000179807"/>
    </source>
</evidence>
<sequence length="312" mass="35967">MTWCNFLLIYANLLIAVFVGFHIFSISEAYKSSNIYNISQLVGSTNRDIVFFYATQNGDGLMLSIASLRQTGCRCRIILFVSKMFEITDSLVHFLTVNDVEIITHCDEKKGREYAPHMLRYEYELVWLENHINEVDRILHSDAFDVFFQGDPFTSSIDNSSLTFVVEPHCIRSCGWNIAWINQCYGAGGVDRLRHHFIICSGSISGPAIQYLNLLKLMTSQPAWKSCWGTSLDQPILNYLVWTGEVEKSQIQYKLTGCDGGFFTMQWCVVDKTVLMNEHNQIVSSFNTVPSYVHQYNRFPEIIKWLKELYHL</sequence>
<reference evidence="2" key="1">
    <citation type="submission" date="2016-10" db="EMBL/GenBank/DDBJ databases">
        <authorList>
            <person name="Benchimol M."/>
            <person name="Almeida L.G."/>
            <person name="Vasconcelos A.T."/>
            <person name="Perreira-Neves A."/>
            <person name="Rosa I.A."/>
            <person name="Tasca T."/>
            <person name="Bogo M.R."/>
            <person name="de Souza W."/>
        </authorList>
    </citation>
    <scope>NUCLEOTIDE SEQUENCE [LARGE SCALE GENOMIC DNA]</scope>
    <source>
        <strain evidence="2">K</strain>
    </source>
</reference>
<dbReference type="Proteomes" id="UP000179807">
    <property type="component" value="Unassembled WGS sequence"/>
</dbReference>
<protein>
    <submittedName>
        <fullName evidence="2">Uncharacterized protein</fullName>
    </submittedName>
</protein>
<name>A0A1J4KXU0_9EUKA</name>
<dbReference type="VEuPathDB" id="TrichDB:TRFO_13866"/>
<comment type="caution">
    <text evidence="2">The sequence shown here is derived from an EMBL/GenBank/DDBJ whole genome shotgun (WGS) entry which is preliminary data.</text>
</comment>